<gene>
    <name evidence="2" type="ORF">PSH92_03980</name>
</gene>
<evidence type="ECO:0000313" key="2">
    <source>
        <dbReference type="EMBL" id="WLH02039.1"/>
    </source>
</evidence>
<feature type="transmembrane region" description="Helical" evidence="1">
    <location>
        <begin position="58"/>
        <end position="80"/>
    </location>
</feature>
<protein>
    <submittedName>
        <fullName evidence="2">Uncharacterized protein</fullName>
    </submittedName>
</protein>
<keyword evidence="1" id="KW-0472">Membrane</keyword>
<proteinExistence type="predicted"/>
<dbReference type="RefSeq" id="WP_305469668.1">
    <property type="nucleotide sequence ID" value="NZ_CP117451.1"/>
</dbReference>
<dbReference type="Proteomes" id="UP001224838">
    <property type="component" value="Chromosome"/>
</dbReference>
<reference evidence="2 3" key="1">
    <citation type="submission" date="2023-02" db="EMBL/GenBank/DDBJ databases">
        <title>Evolution of Hrp T3SS in non-pathogenic Pseudomonas fluorescens.</title>
        <authorList>
            <person name="Liao K."/>
            <person name="Wei H."/>
            <person name="Gu Y."/>
        </authorList>
    </citation>
    <scope>NUCLEOTIDE SEQUENCE [LARGE SCALE GENOMIC DNA]</scope>
    <source>
        <strain evidence="2 3">FP2034</strain>
    </source>
</reference>
<organism evidence="2 3">
    <name type="scientific">Pseudomonas beijingensis</name>
    <dbReference type="NCBI Taxonomy" id="2954101"/>
    <lineage>
        <taxon>Bacteria</taxon>
        <taxon>Pseudomonadati</taxon>
        <taxon>Pseudomonadota</taxon>
        <taxon>Gammaproteobacteria</taxon>
        <taxon>Pseudomonadales</taxon>
        <taxon>Pseudomonadaceae</taxon>
        <taxon>Pseudomonas</taxon>
    </lineage>
</organism>
<dbReference type="EMBL" id="CP117451">
    <property type="protein sequence ID" value="WLH02039.1"/>
    <property type="molecule type" value="Genomic_DNA"/>
</dbReference>
<evidence type="ECO:0000256" key="1">
    <source>
        <dbReference type="SAM" id="Phobius"/>
    </source>
</evidence>
<sequence length="81" mass="8809">MKIRLAMYEALKSINVPEPKIEAVIQAMEPALHPSPAVKSDSDIAQFRAALSQIEVSLTMNIGVMLFLAVGILFTAVAFIH</sequence>
<accession>A0ABY9FEQ2</accession>
<keyword evidence="1" id="KW-1133">Transmembrane helix</keyword>
<keyword evidence="3" id="KW-1185">Reference proteome</keyword>
<name>A0ABY9FEQ2_9PSED</name>
<evidence type="ECO:0000313" key="3">
    <source>
        <dbReference type="Proteomes" id="UP001224838"/>
    </source>
</evidence>
<keyword evidence="1" id="KW-0812">Transmembrane</keyword>